<keyword evidence="3" id="KW-1185">Reference proteome</keyword>
<organism evidence="1">
    <name type="scientific">Gaeumannomyces tritici (strain R3-111a-1)</name>
    <name type="common">Wheat and barley take-all root rot fungus</name>
    <name type="synonym">Gaeumannomyces graminis var. tritici</name>
    <dbReference type="NCBI Taxonomy" id="644352"/>
    <lineage>
        <taxon>Eukaryota</taxon>
        <taxon>Fungi</taxon>
        <taxon>Dikarya</taxon>
        <taxon>Ascomycota</taxon>
        <taxon>Pezizomycotina</taxon>
        <taxon>Sordariomycetes</taxon>
        <taxon>Sordariomycetidae</taxon>
        <taxon>Magnaporthales</taxon>
        <taxon>Magnaporthaceae</taxon>
        <taxon>Gaeumannomyces</taxon>
    </lineage>
</organism>
<reference evidence="1" key="2">
    <citation type="submission" date="2010-07" db="EMBL/GenBank/DDBJ databases">
        <authorList>
            <consortium name="The Broad Institute Genome Sequencing Platform"/>
            <consortium name="Broad Institute Genome Sequencing Center for Infectious Disease"/>
            <person name="Ma L.-J."/>
            <person name="Dead R."/>
            <person name="Young S."/>
            <person name="Zeng Q."/>
            <person name="Koehrsen M."/>
            <person name="Alvarado L."/>
            <person name="Berlin A."/>
            <person name="Chapman S.B."/>
            <person name="Chen Z."/>
            <person name="Freedman E."/>
            <person name="Gellesch M."/>
            <person name="Goldberg J."/>
            <person name="Griggs A."/>
            <person name="Gujja S."/>
            <person name="Heilman E.R."/>
            <person name="Heiman D."/>
            <person name="Hepburn T."/>
            <person name="Howarth C."/>
            <person name="Jen D."/>
            <person name="Larson L."/>
            <person name="Mehta T."/>
            <person name="Neiman D."/>
            <person name="Pearson M."/>
            <person name="Roberts A."/>
            <person name="Saif S."/>
            <person name="Shea T."/>
            <person name="Shenoy N."/>
            <person name="Sisk P."/>
            <person name="Stolte C."/>
            <person name="Sykes S."/>
            <person name="Walk T."/>
            <person name="White J."/>
            <person name="Yandava C."/>
            <person name="Haas B."/>
            <person name="Nusbaum C."/>
            <person name="Birren B."/>
        </authorList>
    </citation>
    <scope>NUCLEOTIDE SEQUENCE</scope>
    <source>
        <strain evidence="1">R3-111a-1</strain>
    </source>
</reference>
<dbReference type="RefSeq" id="XP_009224894.1">
    <property type="nucleotide sequence ID" value="XM_009226630.1"/>
</dbReference>
<dbReference type="AlphaFoldDB" id="J3P5J9"/>
<dbReference type="GeneID" id="20349246"/>
<reference evidence="2" key="5">
    <citation type="submission" date="2018-04" db="UniProtKB">
        <authorList>
            <consortium name="EnsemblFungi"/>
        </authorList>
    </citation>
    <scope>IDENTIFICATION</scope>
    <source>
        <strain evidence="2">R3-111a-1</strain>
    </source>
</reference>
<proteinExistence type="predicted"/>
<reference evidence="3" key="1">
    <citation type="submission" date="2010-07" db="EMBL/GenBank/DDBJ databases">
        <title>The genome sequence of Gaeumannomyces graminis var. tritici strain R3-111a-1.</title>
        <authorList>
            <consortium name="The Broad Institute Genome Sequencing Platform"/>
            <person name="Ma L.-J."/>
            <person name="Dead R."/>
            <person name="Young S."/>
            <person name="Zeng Q."/>
            <person name="Koehrsen M."/>
            <person name="Alvarado L."/>
            <person name="Berlin A."/>
            <person name="Chapman S.B."/>
            <person name="Chen Z."/>
            <person name="Freedman E."/>
            <person name="Gellesch M."/>
            <person name="Goldberg J."/>
            <person name="Griggs A."/>
            <person name="Gujja S."/>
            <person name="Heilman E.R."/>
            <person name="Heiman D."/>
            <person name="Hepburn T."/>
            <person name="Howarth C."/>
            <person name="Jen D."/>
            <person name="Larson L."/>
            <person name="Mehta T."/>
            <person name="Neiman D."/>
            <person name="Pearson M."/>
            <person name="Roberts A."/>
            <person name="Saif S."/>
            <person name="Shea T."/>
            <person name="Shenoy N."/>
            <person name="Sisk P."/>
            <person name="Stolte C."/>
            <person name="Sykes S."/>
            <person name="Walk T."/>
            <person name="White J."/>
            <person name="Yandava C."/>
            <person name="Haas B."/>
            <person name="Nusbaum C."/>
            <person name="Birren B."/>
        </authorList>
    </citation>
    <scope>NUCLEOTIDE SEQUENCE [LARGE SCALE GENOMIC DNA]</scope>
    <source>
        <strain evidence="3">R3-111a-1</strain>
    </source>
</reference>
<accession>J3P5J9</accession>
<reference evidence="1" key="3">
    <citation type="submission" date="2010-09" db="EMBL/GenBank/DDBJ databases">
        <title>Annotation of Gaeumannomyces graminis var. tritici R3-111a-1.</title>
        <authorList>
            <consortium name="The Broad Institute Genome Sequencing Platform"/>
            <person name="Ma L.-J."/>
            <person name="Dead R."/>
            <person name="Young S.K."/>
            <person name="Zeng Q."/>
            <person name="Gargeya S."/>
            <person name="Fitzgerald M."/>
            <person name="Haas B."/>
            <person name="Abouelleil A."/>
            <person name="Alvarado L."/>
            <person name="Arachchi H.M."/>
            <person name="Berlin A."/>
            <person name="Brown A."/>
            <person name="Chapman S.B."/>
            <person name="Chen Z."/>
            <person name="Dunbar C."/>
            <person name="Freedman E."/>
            <person name="Gearin G."/>
            <person name="Gellesch M."/>
            <person name="Goldberg J."/>
            <person name="Griggs A."/>
            <person name="Gujja S."/>
            <person name="Heiman D."/>
            <person name="Howarth C."/>
            <person name="Larson L."/>
            <person name="Lui A."/>
            <person name="MacDonald P.J.P."/>
            <person name="Mehta T."/>
            <person name="Montmayeur A."/>
            <person name="Murphy C."/>
            <person name="Neiman D."/>
            <person name="Pearson M."/>
            <person name="Priest M."/>
            <person name="Roberts A."/>
            <person name="Saif S."/>
            <person name="Shea T."/>
            <person name="Shenoy N."/>
            <person name="Sisk P."/>
            <person name="Stolte C."/>
            <person name="Sykes S."/>
            <person name="Yandava C."/>
            <person name="Wortman J."/>
            <person name="Nusbaum C."/>
            <person name="Birren B."/>
        </authorList>
    </citation>
    <scope>NUCLEOTIDE SEQUENCE</scope>
    <source>
        <strain evidence="1">R3-111a-1</strain>
    </source>
</reference>
<dbReference type="EnsemblFungi" id="EJT74950">
    <property type="protein sequence ID" value="EJT74950"/>
    <property type="gene ID" value="GGTG_08788"/>
</dbReference>
<name>J3P5J9_GAET3</name>
<dbReference type="HOGENOM" id="CLU_2015445_0_0_1"/>
<sequence length="123" mass="13444">MERISGLAWTVDQGWRAGYRPCPLRHDVTLQCTAGVVACICGATRQGRVTAQGQAQKQLARAASQVSGFFVADGLAGVWKHQPRRSKTPQPPTATLASTYCAAPPSWRMKPHTPRRQTQTDMI</sequence>
<evidence type="ECO:0000313" key="3">
    <source>
        <dbReference type="Proteomes" id="UP000006039"/>
    </source>
</evidence>
<dbReference type="VEuPathDB" id="FungiDB:GGTG_08788"/>
<evidence type="ECO:0000313" key="1">
    <source>
        <dbReference type="EMBL" id="EJT74950.1"/>
    </source>
</evidence>
<dbReference type="Proteomes" id="UP000006039">
    <property type="component" value="Unassembled WGS sequence"/>
</dbReference>
<evidence type="ECO:0000313" key="2">
    <source>
        <dbReference type="EnsemblFungi" id="EJT74950"/>
    </source>
</evidence>
<protein>
    <submittedName>
        <fullName evidence="1 2">Uncharacterized protein</fullName>
    </submittedName>
</protein>
<dbReference type="EMBL" id="GL385398">
    <property type="protein sequence ID" value="EJT74950.1"/>
    <property type="molecule type" value="Genomic_DNA"/>
</dbReference>
<reference evidence="2" key="4">
    <citation type="journal article" date="2015" name="G3 (Bethesda)">
        <title>Genome sequences of three phytopathogenic species of the Magnaporthaceae family of fungi.</title>
        <authorList>
            <person name="Okagaki L.H."/>
            <person name="Nunes C.C."/>
            <person name="Sailsbery J."/>
            <person name="Clay B."/>
            <person name="Brown D."/>
            <person name="John T."/>
            <person name="Oh Y."/>
            <person name="Young N."/>
            <person name="Fitzgerald M."/>
            <person name="Haas B.J."/>
            <person name="Zeng Q."/>
            <person name="Young S."/>
            <person name="Adiconis X."/>
            <person name="Fan L."/>
            <person name="Levin J.Z."/>
            <person name="Mitchell T.K."/>
            <person name="Okubara P.A."/>
            <person name="Farman M.L."/>
            <person name="Kohn L.M."/>
            <person name="Birren B."/>
            <person name="Ma L.-J."/>
            <person name="Dean R.A."/>
        </authorList>
    </citation>
    <scope>NUCLEOTIDE SEQUENCE</scope>
    <source>
        <strain evidence="2">R3-111a-1</strain>
    </source>
</reference>
<gene>
    <name evidence="2" type="primary">20349246</name>
    <name evidence="1" type="ORF">GGTG_08788</name>
</gene>